<sequence length="321" mass="35685">MIVGQGVRNDDGSYTFPTETIQATKSQHNLTIMNVMVLTNAIISVDEVQLYIYAESENKSGSLVSLLPNSAGVFEARVNPIVVGNFELEEADILMKSEVNVTSTGQVQVSTEFTLRLSKTTLGGNAIVVHKLVFVVTSHDKNKTEHRHDQMYSLEYTKGQGVRNDDGNYTFPPENIQVTEGQRDLTIMNVMVLSNATILVDKVQLYIYAESENKSGSLVSLLPNSAGVFEARVNPIVVRDFELEEAHILMKSEVNHTSTGQVQVSTEFTLRLSKTTLGGNAIAVHKLVFVVTSHDKNKTEHRHDQHYYLNYTKTQGQKYGC</sequence>
<dbReference type="EMBL" id="RCHS01002956">
    <property type="protein sequence ID" value="RMX44766.1"/>
    <property type="molecule type" value="Genomic_DNA"/>
</dbReference>
<name>A0A3M6TTS9_POCDA</name>
<evidence type="ECO:0000313" key="2">
    <source>
        <dbReference type="Proteomes" id="UP000275408"/>
    </source>
</evidence>
<gene>
    <name evidence="1" type="ORF">pdam_00009209</name>
</gene>
<dbReference type="AlphaFoldDB" id="A0A3M6TTS9"/>
<evidence type="ECO:0000313" key="1">
    <source>
        <dbReference type="EMBL" id="RMX44766.1"/>
    </source>
</evidence>
<comment type="caution">
    <text evidence="1">The sequence shown here is derived from an EMBL/GenBank/DDBJ whole genome shotgun (WGS) entry which is preliminary data.</text>
</comment>
<proteinExistence type="predicted"/>
<reference evidence="1 2" key="1">
    <citation type="journal article" date="2018" name="Sci. Rep.">
        <title>Comparative analysis of the Pocillopora damicornis genome highlights role of immune system in coral evolution.</title>
        <authorList>
            <person name="Cunning R."/>
            <person name="Bay R.A."/>
            <person name="Gillette P."/>
            <person name="Baker A.C."/>
            <person name="Traylor-Knowles N."/>
        </authorList>
    </citation>
    <scope>NUCLEOTIDE SEQUENCE [LARGE SCALE GENOMIC DNA]</scope>
    <source>
        <strain evidence="1">RSMAS</strain>
        <tissue evidence="1">Whole animal</tissue>
    </source>
</reference>
<keyword evidence="2" id="KW-1185">Reference proteome</keyword>
<accession>A0A3M6TTS9</accession>
<dbReference type="OrthoDB" id="10564756at2759"/>
<dbReference type="Proteomes" id="UP000275408">
    <property type="component" value="Unassembled WGS sequence"/>
</dbReference>
<protein>
    <submittedName>
        <fullName evidence="1">Uncharacterized protein</fullName>
    </submittedName>
</protein>
<organism evidence="1 2">
    <name type="scientific">Pocillopora damicornis</name>
    <name type="common">Cauliflower coral</name>
    <name type="synonym">Millepora damicornis</name>
    <dbReference type="NCBI Taxonomy" id="46731"/>
    <lineage>
        <taxon>Eukaryota</taxon>
        <taxon>Metazoa</taxon>
        <taxon>Cnidaria</taxon>
        <taxon>Anthozoa</taxon>
        <taxon>Hexacorallia</taxon>
        <taxon>Scleractinia</taxon>
        <taxon>Astrocoeniina</taxon>
        <taxon>Pocilloporidae</taxon>
        <taxon>Pocillopora</taxon>
    </lineage>
</organism>